<dbReference type="Pfam" id="PF13994">
    <property type="entry name" value="PgaD"/>
    <property type="match status" value="1"/>
</dbReference>
<sequence length="162" mass="18021">MDQSRPRHKPGYEPRQQQALIIERPDLAHPVRRVLALLFTLLAWVTWLGLWLPVLGSLAAQFGLELPWVSYPGQHSLEALSRLVGVFPLAVGLVLMVLAVNGLVSRIHRRFNPPAAHRLVGMDRLATGMALDAGKLAIWQSARILHVEHGPQGRVIDAHIVR</sequence>
<protein>
    <submittedName>
        <fullName evidence="2">Poly-beta-1,6-N-acetyl-D-glucosamine biosynthesis protein PgaD</fullName>
    </submittedName>
</protein>
<organism evidence="2 3">
    <name type="scientific">Candidatus Propionivibrio dominans</name>
    <dbReference type="NCBI Taxonomy" id="2954373"/>
    <lineage>
        <taxon>Bacteria</taxon>
        <taxon>Pseudomonadati</taxon>
        <taxon>Pseudomonadota</taxon>
        <taxon>Betaproteobacteria</taxon>
        <taxon>Rhodocyclales</taxon>
        <taxon>Rhodocyclaceae</taxon>
        <taxon>Propionivibrio</taxon>
    </lineage>
</organism>
<dbReference type="Proteomes" id="UP000886602">
    <property type="component" value="Unassembled WGS sequence"/>
</dbReference>
<dbReference type="GO" id="GO:0043709">
    <property type="term" value="P:cell adhesion involved in single-species biofilm formation"/>
    <property type="evidence" value="ECO:0007669"/>
    <property type="project" value="InterPro"/>
</dbReference>
<dbReference type="EMBL" id="JADJNC010000067">
    <property type="protein sequence ID" value="MBK7425421.1"/>
    <property type="molecule type" value="Genomic_DNA"/>
</dbReference>
<evidence type="ECO:0000313" key="3">
    <source>
        <dbReference type="Proteomes" id="UP000886602"/>
    </source>
</evidence>
<comment type="caution">
    <text evidence="2">The sequence shown here is derived from an EMBL/GenBank/DDBJ whole genome shotgun (WGS) entry which is preliminary data.</text>
</comment>
<name>A0A9D7FIN5_9RHOO</name>
<reference evidence="2" key="1">
    <citation type="submission" date="2020-10" db="EMBL/GenBank/DDBJ databases">
        <title>Connecting structure to function with the recovery of over 1000 high-quality activated sludge metagenome-assembled genomes encoding full-length rRNA genes using long-read sequencing.</title>
        <authorList>
            <person name="Singleton C.M."/>
            <person name="Petriglieri F."/>
            <person name="Kristensen J.M."/>
            <person name="Kirkegaard R.H."/>
            <person name="Michaelsen T.Y."/>
            <person name="Andersen M.H."/>
            <person name="Karst S.M."/>
            <person name="Dueholm M.S."/>
            <person name="Nielsen P.H."/>
            <person name="Albertsen M."/>
        </authorList>
    </citation>
    <scope>NUCLEOTIDE SEQUENCE</scope>
    <source>
        <strain evidence="2">EsbW_18-Q3-R4-48_MAXAC.044</strain>
    </source>
</reference>
<keyword evidence="1" id="KW-0812">Transmembrane</keyword>
<keyword evidence="1" id="KW-1133">Transmembrane helix</keyword>
<proteinExistence type="predicted"/>
<evidence type="ECO:0000256" key="1">
    <source>
        <dbReference type="SAM" id="Phobius"/>
    </source>
</evidence>
<gene>
    <name evidence="2" type="primary">pgaD</name>
    <name evidence="2" type="ORF">IPJ48_21350</name>
</gene>
<feature type="transmembrane region" description="Helical" evidence="1">
    <location>
        <begin position="79"/>
        <end position="104"/>
    </location>
</feature>
<accession>A0A9D7FIN5</accession>
<dbReference type="NCBIfam" id="TIGR03940">
    <property type="entry name" value="PGA_PgaD"/>
    <property type="match status" value="1"/>
</dbReference>
<keyword evidence="1" id="KW-0472">Membrane</keyword>
<evidence type="ECO:0000313" key="2">
    <source>
        <dbReference type="EMBL" id="MBK7425421.1"/>
    </source>
</evidence>
<dbReference type="InterPro" id="IPR023829">
    <property type="entry name" value="PGA_PgaD"/>
</dbReference>
<feature type="transmembrane region" description="Helical" evidence="1">
    <location>
        <begin position="34"/>
        <end position="59"/>
    </location>
</feature>
<dbReference type="AlphaFoldDB" id="A0A9D7FIN5"/>